<dbReference type="InterPro" id="IPR050327">
    <property type="entry name" value="Proton-linked_MCT"/>
</dbReference>
<dbReference type="InterPro" id="IPR036259">
    <property type="entry name" value="MFS_trans_sf"/>
</dbReference>
<organism evidence="3">
    <name type="scientific">Schizaphis graminum</name>
    <name type="common">Green bug aphid</name>
    <dbReference type="NCBI Taxonomy" id="13262"/>
    <lineage>
        <taxon>Eukaryota</taxon>
        <taxon>Metazoa</taxon>
        <taxon>Ecdysozoa</taxon>
        <taxon>Arthropoda</taxon>
        <taxon>Hexapoda</taxon>
        <taxon>Insecta</taxon>
        <taxon>Pterygota</taxon>
        <taxon>Neoptera</taxon>
        <taxon>Paraneoptera</taxon>
        <taxon>Hemiptera</taxon>
        <taxon>Sternorrhyncha</taxon>
        <taxon>Aphidomorpha</taxon>
        <taxon>Aphidoidea</taxon>
        <taxon>Aphididae</taxon>
        <taxon>Aphidini</taxon>
        <taxon>Schizaphis</taxon>
    </lineage>
</organism>
<dbReference type="InterPro" id="IPR011701">
    <property type="entry name" value="MFS"/>
</dbReference>
<feature type="transmembrane region" description="Helical" evidence="2">
    <location>
        <begin position="214"/>
        <end position="233"/>
    </location>
</feature>
<keyword evidence="2" id="KW-1133">Transmembrane helix</keyword>
<feature type="transmembrane region" description="Helical" evidence="2">
    <location>
        <begin position="97"/>
        <end position="115"/>
    </location>
</feature>
<evidence type="ECO:0000313" key="3">
    <source>
        <dbReference type="EMBL" id="MBY17205.1"/>
    </source>
</evidence>
<dbReference type="CDD" id="cd17352">
    <property type="entry name" value="MFS_MCT_SLC16"/>
    <property type="match status" value="1"/>
</dbReference>
<keyword evidence="2" id="KW-0812">Transmembrane</keyword>
<feature type="region of interest" description="Disordered" evidence="1">
    <location>
        <begin position="324"/>
        <end position="370"/>
    </location>
</feature>
<name>A0A2S2NJ66_SCHGA</name>
<feature type="transmembrane region" description="Helical" evidence="2">
    <location>
        <begin position="121"/>
        <end position="140"/>
    </location>
</feature>
<dbReference type="AlphaFoldDB" id="A0A2S2NJ66"/>
<feature type="compositionally biased region" description="Basic and acidic residues" evidence="1">
    <location>
        <begin position="1"/>
        <end position="18"/>
    </location>
</feature>
<dbReference type="FunFam" id="1.20.1250.20:FF:000271">
    <property type="entry name" value="Monocarboxylate transporter"/>
    <property type="match status" value="1"/>
</dbReference>
<protein>
    <submittedName>
        <fullName evidence="3">Monocarboxylate transporter 12</fullName>
    </submittedName>
</protein>
<feature type="transmembrane region" description="Helical" evidence="2">
    <location>
        <begin position="56"/>
        <end position="85"/>
    </location>
</feature>
<gene>
    <name evidence="3" type="primary">slc16a12_0</name>
    <name evidence="3" type="ORF">g.148652</name>
</gene>
<dbReference type="EMBL" id="GGMR01004586">
    <property type="protein sequence ID" value="MBY17205.1"/>
    <property type="molecule type" value="Transcribed_RNA"/>
</dbReference>
<feature type="transmembrane region" description="Helical" evidence="2">
    <location>
        <begin position="152"/>
        <end position="177"/>
    </location>
</feature>
<feature type="compositionally biased region" description="Basic and acidic residues" evidence="1">
    <location>
        <begin position="343"/>
        <end position="369"/>
    </location>
</feature>
<feature type="transmembrane region" description="Helical" evidence="2">
    <location>
        <begin position="183"/>
        <end position="207"/>
    </location>
</feature>
<proteinExistence type="predicted"/>
<dbReference type="PANTHER" id="PTHR11360:SF286">
    <property type="entry name" value="GH22266P"/>
    <property type="match status" value="1"/>
</dbReference>
<evidence type="ECO:0000256" key="2">
    <source>
        <dbReference type="SAM" id="Phobius"/>
    </source>
</evidence>
<dbReference type="PANTHER" id="PTHR11360">
    <property type="entry name" value="MONOCARBOXYLATE TRANSPORTER"/>
    <property type="match status" value="1"/>
</dbReference>
<reference evidence="3" key="1">
    <citation type="submission" date="2018-04" db="EMBL/GenBank/DDBJ databases">
        <title>Transcriptome of Schizaphis graminum biotype I.</title>
        <authorList>
            <person name="Scully E.D."/>
            <person name="Geib S.M."/>
            <person name="Palmer N.A."/>
            <person name="Koch K."/>
            <person name="Bradshaw J."/>
            <person name="Heng-Moss T."/>
            <person name="Sarath G."/>
        </authorList>
    </citation>
    <scope>NUCLEOTIDE SEQUENCE</scope>
</reference>
<feature type="region of interest" description="Disordered" evidence="1">
    <location>
        <begin position="1"/>
        <end position="32"/>
    </location>
</feature>
<dbReference type="Gene3D" id="1.20.1250.20">
    <property type="entry name" value="MFS general substrate transporter like domains"/>
    <property type="match status" value="1"/>
</dbReference>
<dbReference type="SUPFAM" id="SSF103473">
    <property type="entry name" value="MFS general substrate transporter"/>
    <property type="match status" value="1"/>
</dbReference>
<evidence type="ECO:0000256" key="1">
    <source>
        <dbReference type="SAM" id="MobiDB-lite"/>
    </source>
</evidence>
<feature type="compositionally biased region" description="Low complexity" evidence="1">
    <location>
        <begin position="329"/>
        <end position="341"/>
    </location>
</feature>
<dbReference type="GO" id="GO:0008028">
    <property type="term" value="F:monocarboxylic acid transmembrane transporter activity"/>
    <property type="evidence" value="ECO:0007669"/>
    <property type="project" value="TreeGrafter"/>
</dbReference>
<sequence>MSKTESECSAADRADETGRQNASSPPLAMGPVQNTEDDGISFCEYHDLPPPPDGGYGWVIVFASFMCNMVVDGIAYTFGVFLGEFVDYFGEGKGKTAWVGSLLSGMYLSAGPIVSALTNKYGCRVVCMAGSVIASIAFALSTLSPNVNVLMLTYGFMGGIGFGLIYLPAVVCVGYYFETKRSLATGIAVCGSGFGTFAFAPLATMLLQNFDWKVSNLILAGMILSCTLFGALMKPLEYPNEGCKPLLQRMADEKRMQMERGSIGGSYFIVQLKDGSLEKRQKLPLNIDPGVHSSFNLDELVGGTGSPMTPIPTMAVLPTIKEVKAPEQSGSSNSSSNAGSGDLKSDKKDNKIENSKPEVPEQNGEKPSEINENGELTEVKAAIPRNASQPAFTTHVQGLPKNGSVPFFDRIRKTSASERYRPTLGPIKVSRPNLSSNGDIRKSIHLRLSNVSILGSKNNNAEDIGSNEDKDSIGYISSKTSICVFFHILINTMFLCIFKKTLFID</sequence>
<accession>A0A2S2NJ66</accession>
<dbReference type="Pfam" id="PF07690">
    <property type="entry name" value="MFS_1"/>
    <property type="match status" value="1"/>
</dbReference>
<keyword evidence="2" id="KW-0472">Membrane</keyword>